<evidence type="ECO:0000259" key="4">
    <source>
        <dbReference type="PROSITE" id="PS50887"/>
    </source>
</evidence>
<dbReference type="SMART" id="SM00091">
    <property type="entry name" value="PAS"/>
    <property type="match status" value="1"/>
</dbReference>
<dbReference type="PROSITE" id="PS50883">
    <property type="entry name" value="EAL"/>
    <property type="match status" value="1"/>
</dbReference>
<protein>
    <submittedName>
        <fullName evidence="5">EAL domain-containing protein</fullName>
    </submittedName>
</protein>
<dbReference type="InterPro" id="IPR000700">
    <property type="entry name" value="PAS-assoc_C"/>
</dbReference>
<reference evidence="5 6" key="1">
    <citation type="submission" date="2020-08" db="EMBL/GenBank/DDBJ databases">
        <title>Novel species isolated from subtropical streams in China.</title>
        <authorList>
            <person name="Lu H."/>
        </authorList>
    </citation>
    <scope>NUCLEOTIDE SEQUENCE [LARGE SCALE GENOMIC DNA]</scope>
    <source>
        <strain evidence="5 6">CCTCC AB 2015119</strain>
    </source>
</reference>
<dbReference type="SUPFAM" id="SSF55073">
    <property type="entry name" value="Nucleotide cyclase"/>
    <property type="match status" value="1"/>
</dbReference>
<dbReference type="InterPro" id="IPR000014">
    <property type="entry name" value="PAS"/>
</dbReference>
<keyword evidence="6" id="KW-1185">Reference proteome</keyword>
<dbReference type="Proteomes" id="UP000637632">
    <property type="component" value="Unassembled WGS sequence"/>
</dbReference>
<accession>A0ABR6XEI6</accession>
<dbReference type="NCBIfam" id="TIGR00229">
    <property type="entry name" value="sensory_box"/>
    <property type="match status" value="1"/>
</dbReference>
<dbReference type="InterPro" id="IPR035919">
    <property type="entry name" value="EAL_sf"/>
</dbReference>
<dbReference type="NCBIfam" id="TIGR00254">
    <property type="entry name" value="GGDEF"/>
    <property type="match status" value="1"/>
</dbReference>
<comment type="caution">
    <text evidence="5">The sequence shown here is derived from an EMBL/GenBank/DDBJ whole genome shotgun (WGS) entry which is preliminary data.</text>
</comment>
<dbReference type="SMART" id="SM00052">
    <property type="entry name" value="EAL"/>
    <property type="match status" value="1"/>
</dbReference>
<dbReference type="PROSITE" id="PS50112">
    <property type="entry name" value="PAS"/>
    <property type="match status" value="1"/>
</dbReference>
<dbReference type="InterPro" id="IPR001610">
    <property type="entry name" value="PAC"/>
</dbReference>
<sequence>MTETSVDVLNLSLGVTLGEAVLSLNGRDLDSEINRIAHTLFSDGAVSYERGTVASGMSGQGFCVSVSPETYYLLAAKQGVYSEADLEKVNALAVLTARLFAKRQHLLQQQDMNLQQHMLQTQILDQIHESVITMDLAGFILSWNRGAEKLFGYRSDEVLGKNILFLYNNEESDEGSPAFFDHFLEHGGREMEVRRRKKSGEVFWASLTLSTLISQDNQPVGIVGYLSDITQRKEAELKINRLAYFDTLTQLPNRSLFKQLVDQSLQQLRRKQTSGALLFIDLNRFKPVNDTFGRQIGDALLMQVARRFQQTLRNEDIIARLGSDEFAIALTDVNQYYHASLVAQKILSSLDSAFDIGTHELRVSASIGISLFPEDGMDADSLLQRADIAMFKAKRNGAGISGSYAFYSQGMDAHIAGKLFLESGLRKALHQQEFFLVYQPKIDVQTRTLVSVEVLLRWQHPERGLISPVEFISIAEETGLILQIDAWVLNSACQQAKSWQDAGLTPFRIAVNLSANEFTSGLPSKIESVLRQYQISPDWLELEITESMLMHNTESVIAIMEQLVALGVSLALDDFGTGYSSLSYLKRFPISSIKIDRSFVQGIPADASDCAIASAIIVMAHQLQLKVVAEGVETTDQYQFLSATSCDEVQGFLFSRPTSPQEIVKLIGKVF</sequence>
<dbReference type="EMBL" id="JACOFT010000002">
    <property type="protein sequence ID" value="MBC3811138.1"/>
    <property type="molecule type" value="Genomic_DNA"/>
</dbReference>
<evidence type="ECO:0000259" key="2">
    <source>
        <dbReference type="PROSITE" id="PS50113"/>
    </source>
</evidence>
<dbReference type="InterPro" id="IPR052155">
    <property type="entry name" value="Biofilm_reg_signaling"/>
</dbReference>
<feature type="domain" description="PAC" evidence="2">
    <location>
        <begin position="189"/>
        <end position="241"/>
    </location>
</feature>
<dbReference type="Pfam" id="PF13426">
    <property type="entry name" value="PAS_9"/>
    <property type="match status" value="1"/>
</dbReference>
<dbReference type="Pfam" id="PF00563">
    <property type="entry name" value="EAL"/>
    <property type="match status" value="1"/>
</dbReference>
<dbReference type="SMART" id="SM00267">
    <property type="entry name" value="GGDEF"/>
    <property type="match status" value="1"/>
</dbReference>
<dbReference type="Pfam" id="PF00990">
    <property type="entry name" value="GGDEF"/>
    <property type="match status" value="1"/>
</dbReference>
<evidence type="ECO:0000259" key="1">
    <source>
        <dbReference type="PROSITE" id="PS50112"/>
    </source>
</evidence>
<dbReference type="CDD" id="cd00130">
    <property type="entry name" value="PAS"/>
    <property type="match status" value="1"/>
</dbReference>
<dbReference type="Gene3D" id="3.20.20.450">
    <property type="entry name" value="EAL domain"/>
    <property type="match status" value="1"/>
</dbReference>
<dbReference type="PROSITE" id="PS50887">
    <property type="entry name" value="GGDEF"/>
    <property type="match status" value="1"/>
</dbReference>
<dbReference type="CDD" id="cd01948">
    <property type="entry name" value="EAL"/>
    <property type="match status" value="1"/>
</dbReference>
<proteinExistence type="predicted"/>
<dbReference type="InterPro" id="IPR000160">
    <property type="entry name" value="GGDEF_dom"/>
</dbReference>
<organism evidence="5 6">
    <name type="scientific">Undibacterium aquatile</name>
    <dbReference type="NCBI Taxonomy" id="1537398"/>
    <lineage>
        <taxon>Bacteria</taxon>
        <taxon>Pseudomonadati</taxon>
        <taxon>Pseudomonadota</taxon>
        <taxon>Betaproteobacteria</taxon>
        <taxon>Burkholderiales</taxon>
        <taxon>Oxalobacteraceae</taxon>
        <taxon>Undibacterium</taxon>
    </lineage>
</organism>
<dbReference type="InterPro" id="IPR029787">
    <property type="entry name" value="Nucleotide_cyclase"/>
</dbReference>
<dbReference type="SUPFAM" id="SSF141868">
    <property type="entry name" value="EAL domain-like"/>
    <property type="match status" value="1"/>
</dbReference>
<feature type="domain" description="GGDEF" evidence="4">
    <location>
        <begin position="273"/>
        <end position="408"/>
    </location>
</feature>
<dbReference type="PANTHER" id="PTHR44757:SF2">
    <property type="entry name" value="BIOFILM ARCHITECTURE MAINTENANCE PROTEIN MBAA"/>
    <property type="match status" value="1"/>
</dbReference>
<gene>
    <name evidence="5" type="ORF">H8K26_06755</name>
</gene>
<dbReference type="InterPro" id="IPR001633">
    <property type="entry name" value="EAL_dom"/>
</dbReference>
<dbReference type="PANTHER" id="PTHR44757">
    <property type="entry name" value="DIGUANYLATE CYCLASE DGCP"/>
    <property type="match status" value="1"/>
</dbReference>
<dbReference type="SMART" id="SM00086">
    <property type="entry name" value="PAC"/>
    <property type="match status" value="1"/>
</dbReference>
<dbReference type="RefSeq" id="WP_190478297.1">
    <property type="nucleotide sequence ID" value="NZ_JACOFT010000002.1"/>
</dbReference>
<dbReference type="InterPro" id="IPR035965">
    <property type="entry name" value="PAS-like_dom_sf"/>
</dbReference>
<dbReference type="Gene3D" id="3.30.70.270">
    <property type="match status" value="1"/>
</dbReference>
<dbReference type="CDD" id="cd01949">
    <property type="entry name" value="GGDEF"/>
    <property type="match status" value="1"/>
</dbReference>
<name>A0ABR6XEI6_9BURK</name>
<dbReference type="SUPFAM" id="SSF55785">
    <property type="entry name" value="PYP-like sensor domain (PAS domain)"/>
    <property type="match status" value="1"/>
</dbReference>
<dbReference type="InterPro" id="IPR043128">
    <property type="entry name" value="Rev_trsase/Diguanyl_cyclase"/>
</dbReference>
<evidence type="ECO:0000259" key="3">
    <source>
        <dbReference type="PROSITE" id="PS50883"/>
    </source>
</evidence>
<feature type="domain" description="EAL" evidence="3">
    <location>
        <begin position="418"/>
        <end position="671"/>
    </location>
</feature>
<dbReference type="Gene3D" id="3.30.450.20">
    <property type="entry name" value="PAS domain"/>
    <property type="match status" value="1"/>
</dbReference>
<feature type="domain" description="PAS" evidence="1">
    <location>
        <begin position="116"/>
        <end position="187"/>
    </location>
</feature>
<evidence type="ECO:0000313" key="5">
    <source>
        <dbReference type="EMBL" id="MBC3811138.1"/>
    </source>
</evidence>
<dbReference type="PROSITE" id="PS50113">
    <property type="entry name" value="PAC"/>
    <property type="match status" value="1"/>
</dbReference>
<evidence type="ECO:0000313" key="6">
    <source>
        <dbReference type="Proteomes" id="UP000637632"/>
    </source>
</evidence>